<proteinExistence type="inferred from homology"/>
<dbReference type="InterPro" id="IPR003593">
    <property type="entry name" value="AAA+_ATPase"/>
</dbReference>
<dbReference type="InterPro" id="IPR001482">
    <property type="entry name" value="T2SS/T4SS_dom"/>
</dbReference>
<reference evidence="4 5" key="1">
    <citation type="submission" date="2015-03" db="EMBL/GenBank/DDBJ databases">
        <title>Caedibacter varicaedens, whole genome shotgun sequence.</title>
        <authorList>
            <person name="Suzuki H."/>
            <person name="Dapper A.L."/>
            <person name="Gibson A.K."/>
            <person name="Jackson C."/>
            <person name="Lee H."/>
            <person name="Pejaver V.R."/>
            <person name="Doak T."/>
            <person name="Lynch M."/>
        </authorList>
    </citation>
    <scope>NUCLEOTIDE SEQUENCE [LARGE SCALE GENOMIC DNA]</scope>
</reference>
<protein>
    <submittedName>
        <fullName evidence="4">Putative conjugal transfer protein/MT3759</fullName>
    </submittedName>
</protein>
<dbReference type="PANTHER" id="PTHR30486:SF15">
    <property type="entry name" value="TYPE II_IV SECRETION SYSTEM ATPASE"/>
    <property type="match status" value="1"/>
</dbReference>
<name>A0A0K8MEX6_9PROT</name>
<feature type="region of interest" description="Disordered" evidence="2">
    <location>
        <begin position="1"/>
        <end position="26"/>
    </location>
</feature>
<dbReference type="Pfam" id="PF00437">
    <property type="entry name" value="T2SSE"/>
    <property type="match status" value="1"/>
</dbReference>
<dbReference type="InterPro" id="IPR050921">
    <property type="entry name" value="T4SS_GSP_E_ATPase"/>
</dbReference>
<dbReference type="Proteomes" id="UP000036771">
    <property type="component" value="Unassembled WGS sequence"/>
</dbReference>
<evidence type="ECO:0000259" key="3">
    <source>
        <dbReference type="SMART" id="SM00382"/>
    </source>
</evidence>
<dbReference type="Gene3D" id="3.40.50.300">
    <property type="entry name" value="P-loop containing nucleotide triphosphate hydrolases"/>
    <property type="match status" value="1"/>
</dbReference>
<dbReference type="CDD" id="cd01130">
    <property type="entry name" value="VirB11-like_ATPase"/>
    <property type="match status" value="1"/>
</dbReference>
<dbReference type="GO" id="GO:0016887">
    <property type="term" value="F:ATP hydrolysis activity"/>
    <property type="evidence" value="ECO:0007669"/>
    <property type="project" value="InterPro"/>
</dbReference>
<evidence type="ECO:0000256" key="1">
    <source>
        <dbReference type="ARBA" id="ARBA00006611"/>
    </source>
</evidence>
<dbReference type="Gene3D" id="3.30.450.380">
    <property type="match status" value="1"/>
</dbReference>
<feature type="domain" description="AAA+ ATPase" evidence="3">
    <location>
        <begin position="234"/>
        <end position="388"/>
    </location>
</feature>
<dbReference type="SMART" id="SM00382">
    <property type="entry name" value="AAA"/>
    <property type="match status" value="1"/>
</dbReference>
<dbReference type="InterPro" id="IPR027417">
    <property type="entry name" value="P-loop_NTPase"/>
</dbReference>
<dbReference type="OrthoDB" id="9810761at2"/>
<dbReference type="EMBL" id="BBVC01000092">
    <property type="protein sequence ID" value="GAO98788.1"/>
    <property type="molecule type" value="Genomic_DNA"/>
</dbReference>
<comment type="caution">
    <text evidence="4">The sequence shown here is derived from an EMBL/GenBank/DDBJ whole genome shotgun (WGS) entry which is preliminary data.</text>
</comment>
<organism evidence="4 5">
    <name type="scientific">Caedimonas varicaedens</name>
    <dbReference type="NCBI Taxonomy" id="1629334"/>
    <lineage>
        <taxon>Bacteria</taxon>
        <taxon>Pseudomonadati</taxon>
        <taxon>Pseudomonadota</taxon>
        <taxon>Alphaproteobacteria</taxon>
        <taxon>Holosporales</taxon>
        <taxon>Caedimonadaceae</taxon>
        <taxon>Caedimonas</taxon>
    </lineage>
</organism>
<evidence type="ECO:0000313" key="4">
    <source>
        <dbReference type="EMBL" id="GAO98788.1"/>
    </source>
</evidence>
<keyword evidence="5" id="KW-1185">Reference proteome</keyword>
<evidence type="ECO:0000256" key="2">
    <source>
        <dbReference type="SAM" id="MobiDB-lite"/>
    </source>
</evidence>
<dbReference type="SUPFAM" id="SSF52540">
    <property type="entry name" value="P-loop containing nucleoside triphosphate hydrolases"/>
    <property type="match status" value="1"/>
</dbReference>
<dbReference type="AlphaFoldDB" id="A0A0K8MEX6"/>
<comment type="similarity">
    <text evidence="1">Belongs to the GSP E family.</text>
</comment>
<gene>
    <name evidence="4" type="ORF">Cva_01457</name>
</gene>
<dbReference type="STRING" id="1629334.Cva_01457"/>
<evidence type="ECO:0000313" key="5">
    <source>
        <dbReference type="Proteomes" id="UP000036771"/>
    </source>
</evidence>
<dbReference type="PANTHER" id="PTHR30486">
    <property type="entry name" value="TWITCHING MOTILITY PROTEIN PILT"/>
    <property type="match status" value="1"/>
</dbReference>
<sequence length="459" mass="51738">MKNFGQKLIEPTLEPESKKVTPMSSDSSKQIYKTRTLAESPALTEFKDRVFDLLLKNIDLTAAMRMPAAELRHEVERYIFEFTEETKAQLNHKELHHITDEILHDMMGLGPLESLLADPAINDIMVNAHDSVYIERQGKLMLTDVKFRNEAHALQVAQRIANQIGRRIDESSPMVDARLKDGSRVNIIIPPLALEGTSISIRKFSRHTIHLKDMIGFGSLSESMYRFLKIASMCRLNIIVSGGTGAGKTTLLNALSELIDSRERIVTIEDSAELKMMQPHVVRLESRPANLEGQGMVSIQDLVKNALRMRPDRIIVGECRGAETFDMLQAMNTGHDGSMSTLHANSAREAINRLENMVLMTGHDLPNLVIKSYIKDAVDLIVHIARLRDGSRRVVQITEIIGMENNEIKTQDVFKYDYTTADDGKITGTFKCLVQKPHIEEKIDHFGLKDEMVLALKNE</sequence>
<accession>A0A0K8MEX6</accession>